<keyword evidence="2" id="KW-0808">Transferase</keyword>
<reference evidence="2 3" key="1">
    <citation type="journal article" date="2019" name="Int. J. Syst. Evol. Microbiol.">
        <title>The Global Catalogue of Microorganisms (GCM) 10K type strain sequencing project: providing services to taxonomists for standard genome sequencing and annotation.</title>
        <authorList>
            <consortium name="The Broad Institute Genomics Platform"/>
            <consortium name="The Broad Institute Genome Sequencing Center for Infectious Disease"/>
            <person name="Wu L."/>
            <person name="Ma J."/>
        </authorList>
    </citation>
    <scope>NUCLEOTIDE SEQUENCE [LARGE SCALE GENOMIC DNA]</scope>
    <source>
        <strain evidence="2 3">CGMCC 1.12125</strain>
    </source>
</reference>
<comment type="caution">
    <text evidence="2">The sequence shown here is derived from an EMBL/GenBank/DDBJ whole genome shotgun (WGS) entry which is preliminary data.</text>
</comment>
<evidence type="ECO:0000313" key="3">
    <source>
        <dbReference type="Proteomes" id="UP001597119"/>
    </source>
</evidence>
<evidence type="ECO:0000259" key="1">
    <source>
        <dbReference type="Pfam" id="PF00266"/>
    </source>
</evidence>
<sequence>MNPEDLRADVPAIEETAYLNTGASGPSPRHVVEAATDVLERHEYESHVTGSPYDFFYGELAEVRERVAAFVGADPSEIALTHSTGDGISRLAAAIDWEPGDTIVYSDLEHPAGVLPWERAADVFDLNVRVLETREGRVDLDAVKEVVADARVLCLSSLSWNYGTRIPIGDVVEIAHDADTRVVVDAVQSPGQHPIDVHEWGADAVAAAGHKWLLGLWGGGFLSVSSDFAAELEPRRISYRGVTDPNADTYERYSDARQLEIGTTSLAPHAALATAMDTFEAIGLDTVQSHVERLTDRLKAGLGDRLLSPREYESGLVTFAADDPDSLVERLGAEGIVIRSLPEPAAVRASVHVFNTADDIDRLLATL</sequence>
<keyword evidence="2" id="KW-0032">Aminotransferase</keyword>
<dbReference type="Gene3D" id="3.40.640.10">
    <property type="entry name" value="Type I PLP-dependent aspartate aminotransferase-like (Major domain)"/>
    <property type="match status" value="1"/>
</dbReference>
<dbReference type="AlphaFoldDB" id="A0ABD6CEI3"/>
<gene>
    <name evidence="2" type="ORF">ACFR9U_12545</name>
</gene>
<dbReference type="Gene3D" id="3.90.1150.10">
    <property type="entry name" value="Aspartate Aminotransferase, domain 1"/>
    <property type="match status" value="1"/>
</dbReference>
<dbReference type="InterPro" id="IPR015421">
    <property type="entry name" value="PyrdxlP-dep_Trfase_major"/>
</dbReference>
<dbReference type="RefSeq" id="WP_247380608.1">
    <property type="nucleotide sequence ID" value="NZ_JALLGV010000008.1"/>
</dbReference>
<accession>A0ABD6CEI3</accession>
<dbReference type="InterPro" id="IPR000192">
    <property type="entry name" value="Aminotrans_V_dom"/>
</dbReference>
<evidence type="ECO:0000313" key="2">
    <source>
        <dbReference type="EMBL" id="MFD1587813.1"/>
    </source>
</evidence>
<dbReference type="Proteomes" id="UP001597119">
    <property type="component" value="Unassembled WGS sequence"/>
</dbReference>
<feature type="domain" description="Aminotransferase class V" evidence="1">
    <location>
        <begin position="18"/>
        <end position="363"/>
    </location>
</feature>
<protein>
    <submittedName>
        <fullName evidence="2">Aminotransferase class V-fold PLP-dependent enzyme</fullName>
    </submittedName>
</protein>
<dbReference type="PANTHER" id="PTHR43586">
    <property type="entry name" value="CYSTEINE DESULFURASE"/>
    <property type="match status" value="1"/>
</dbReference>
<proteinExistence type="predicted"/>
<dbReference type="InterPro" id="IPR015422">
    <property type="entry name" value="PyrdxlP-dep_Trfase_small"/>
</dbReference>
<dbReference type="EMBL" id="JBHUDJ010000006">
    <property type="protein sequence ID" value="MFD1587813.1"/>
    <property type="molecule type" value="Genomic_DNA"/>
</dbReference>
<dbReference type="InterPro" id="IPR015424">
    <property type="entry name" value="PyrdxlP-dep_Trfase"/>
</dbReference>
<name>A0ABD6CEI3_9EURY</name>
<dbReference type="SUPFAM" id="SSF53383">
    <property type="entry name" value="PLP-dependent transferases"/>
    <property type="match status" value="1"/>
</dbReference>
<dbReference type="GO" id="GO:0008483">
    <property type="term" value="F:transaminase activity"/>
    <property type="evidence" value="ECO:0007669"/>
    <property type="project" value="UniProtKB-KW"/>
</dbReference>
<organism evidence="2 3">
    <name type="scientific">Halorientalis brevis</name>
    <dbReference type="NCBI Taxonomy" id="1126241"/>
    <lineage>
        <taxon>Archaea</taxon>
        <taxon>Methanobacteriati</taxon>
        <taxon>Methanobacteriota</taxon>
        <taxon>Stenosarchaea group</taxon>
        <taxon>Halobacteria</taxon>
        <taxon>Halobacteriales</taxon>
        <taxon>Haloarculaceae</taxon>
        <taxon>Halorientalis</taxon>
    </lineage>
</organism>
<dbReference type="PANTHER" id="PTHR43586:SF15">
    <property type="entry name" value="BLR3095 PROTEIN"/>
    <property type="match status" value="1"/>
</dbReference>
<keyword evidence="3" id="KW-1185">Reference proteome</keyword>
<dbReference type="Pfam" id="PF00266">
    <property type="entry name" value="Aminotran_5"/>
    <property type="match status" value="1"/>
</dbReference>